<dbReference type="GO" id="GO:0009306">
    <property type="term" value="P:protein secretion"/>
    <property type="evidence" value="ECO:0007669"/>
    <property type="project" value="InterPro"/>
</dbReference>
<feature type="transmembrane region" description="Helical" evidence="2">
    <location>
        <begin position="162"/>
        <end position="190"/>
    </location>
</feature>
<dbReference type="AlphaFoldDB" id="A5G0E6"/>
<evidence type="ECO:0000313" key="3">
    <source>
        <dbReference type="EMBL" id="ABQ31328.1"/>
    </source>
</evidence>
<dbReference type="Gene3D" id="3.40.1690.10">
    <property type="entry name" value="secretion proteins EscU"/>
    <property type="match status" value="1"/>
</dbReference>
<protein>
    <submittedName>
        <fullName evidence="3">Type III secretion exporter</fullName>
    </submittedName>
</protein>
<evidence type="ECO:0000313" key="4">
    <source>
        <dbReference type="Proteomes" id="UP000000245"/>
    </source>
</evidence>
<dbReference type="InterPro" id="IPR029025">
    <property type="entry name" value="T3SS_substrate_exporter_C"/>
</dbReference>
<keyword evidence="2" id="KW-0472">Membrane</keyword>
<keyword evidence="2" id="KW-0812">Transmembrane</keyword>
<dbReference type="GO" id="GO:0005886">
    <property type="term" value="C:plasma membrane"/>
    <property type="evidence" value="ECO:0007669"/>
    <property type="project" value="TreeGrafter"/>
</dbReference>
<comment type="similarity">
    <text evidence="1">Belongs to the type III secretion exporter family.</text>
</comment>
<dbReference type="eggNOG" id="COG1377">
    <property type="taxonomic scope" value="Bacteria"/>
</dbReference>
<evidence type="ECO:0000256" key="1">
    <source>
        <dbReference type="ARBA" id="ARBA00010690"/>
    </source>
</evidence>
<sequence>MDEQGPGTSREVATLASLGVALAVMIGVLPSSAERLANTLASAFTRAATVDSGAGLSRALWQAGMASLGVFIPFAGAIALSAIVVSLLQTGFRTNWGAIGLNFARLNPLAGIGKLFGTPNLAASGQSILKLAAIGAALYVVMDARLHGLEAMLLGSEKTLLAAIFGSIVAILSAAVMIQVVSGAVDFVLVRNRFSTSVKMSRQEVKDEQKETDGDPHVRARIKAARSALAKRSLNVAMARAAVVITNPTHYAVALEYRAGQAEAPKIVAKGADERAARIRDLAREARIPIVANPPLARALFQQDVETEILPEHYRAVAEIIAYIWKLAERQMSRI</sequence>
<dbReference type="Pfam" id="PF01312">
    <property type="entry name" value="Bac_export_2"/>
    <property type="match status" value="1"/>
</dbReference>
<dbReference type="PANTHER" id="PTHR30531:SF12">
    <property type="entry name" value="FLAGELLAR BIOSYNTHETIC PROTEIN FLHB"/>
    <property type="match status" value="1"/>
</dbReference>
<keyword evidence="2" id="KW-1133">Transmembrane helix</keyword>
<accession>A5G0E6</accession>
<dbReference type="KEGG" id="acr:Acry_2129"/>
<dbReference type="PANTHER" id="PTHR30531">
    <property type="entry name" value="FLAGELLAR BIOSYNTHETIC PROTEIN FLHB"/>
    <property type="match status" value="1"/>
</dbReference>
<dbReference type="InterPro" id="IPR006135">
    <property type="entry name" value="T3SS_substrate_exporter"/>
</dbReference>
<dbReference type="MEROPS" id="N06.A01"/>
<name>A5G0E6_ACICJ</name>
<feature type="transmembrane region" description="Helical" evidence="2">
    <location>
        <begin position="12"/>
        <end position="30"/>
    </location>
</feature>
<gene>
    <name evidence="3" type="ordered locus">Acry_2129</name>
</gene>
<feature type="transmembrane region" description="Helical" evidence="2">
    <location>
        <begin position="121"/>
        <end position="142"/>
    </location>
</feature>
<dbReference type="EMBL" id="CP000697">
    <property type="protein sequence ID" value="ABQ31328.1"/>
    <property type="molecule type" value="Genomic_DNA"/>
</dbReference>
<dbReference type="SUPFAM" id="SSF160544">
    <property type="entry name" value="EscU C-terminal domain-like"/>
    <property type="match status" value="1"/>
</dbReference>
<keyword evidence="4" id="KW-1185">Reference proteome</keyword>
<feature type="transmembrane region" description="Helical" evidence="2">
    <location>
        <begin position="65"/>
        <end position="88"/>
    </location>
</feature>
<organism evidence="3 4">
    <name type="scientific">Acidiphilium cryptum (strain JF-5)</name>
    <dbReference type="NCBI Taxonomy" id="349163"/>
    <lineage>
        <taxon>Bacteria</taxon>
        <taxon>Pseudomonadati</taxon>
        <taxon>Pseudomonadota</taxon>
        <taxon>Alphaproteobacteria</taxon>
        <taxon>Acetobacterales</taxon>
        <taxon>Acidocellaceae</taxon>
        <taxon>Acidiphilium</taxon>
    </lineage>
</organism>
<dbReference type="HOGENOM" id="CLU_041013_1_3_5"/>
<dbReference type="STRING" id="349163.Acry_2129"/>
<dbReference type="PRINTS" id="PR00950">
    <property type="entry name" value="TYPE3IMSPROT"/>
</dbReference>
<reference evidence="3 4" key="1">
    <citation type="submission" date="2007-05" db="EMBL/GenBank/DDBJ databases">
        <title>Complete sequence of chromosome of Acidiphilium cryptum JF-5.</title>
        <authorList>
            <consortium name="US DOE Joint Genome Institute"/>
            <person name="Copeland A."/>
            <person name="Lucas S."/>
            <person name="Lapidus A."/>
            <person name="Barry K."/>
            <person name="Detter J.C."/>
            <person name="Glavina del Rio T."/>
            <person name="Hammon N."/>
            <person name="Israni S."/>
            <person name="Dalin E."/>
            <person name="Tice H."/>
            <person name="Pitluck S."/>
            <person name="Sims D."/>
            <person name="Brettin T."/>
            <person name="Bruce D."/>
            <person name="Han C."/>
            <person name="Schmutz J."/>
            <person name="Larimer F."/>
            <person name="Land M."/>
            <person name="Hauser L."/>
            <person name="Kyrpides N."/>
            <person name="Kim E."/>
            <person name="Magnuson T."/>
            <person name="Richardson P."/>
        </authorList>
    </citation>
    <scope>NUCLEOTIDE SEQUENCE [LARGE SCALE GENOMIC DNA]</scope>
    <source>
        <strain evidence="3 4">JF-5</strain>
    </source>
</reference>
<evidence type="ECO:0000256" key="2">
    <source>
        <dbReference type="SAM" id="Phobius"/>
    </source>
</evidence>
<proteinExistence type="inferred from homology"/>
<dbReference type="Proteomes" id="UP000000245">
    <property type="component" value="Chromosome"/>
</dbReference>